<feature type="domain" description="Protein kinase" evidence="6">
    <location>
        <begin position="1"/>
        <end position="117"/>
    </location>
</feature>
<protein>
    <recommendedName>
        <fullName evidence="1">non-specific serine/threonine protein kinase</fullName>
        <ecNumber evidence="1">2.7.11.1</ecNumber>
    </recommendedName>
</protein>
<dbReference type="Pfam" id="PF00069">
    <property type="entry name" value="Pkinase"/>
    <property type="match status" value="1"/>
</dbReference>
<dbReference type="Proteomes" id="UP000248889">
    <property type="component" value="Unassembled WGS sequence"/>
</dbReference>
<dbReference type="InterPro" id="IPR050660">
    <property type="entry name" value="NEK_Ser/Thr_kinase"/>
</dbReference>
<evidence type="ECO:0000313" key="8">
    <source>
        <dbReference type="Proteomes" id="UP000248889"/>
    </source>
</evidence>
<dbReference type="InterPro" id="IPR000719">
    <property type="entry name" value="Prot_kinase_dom"/>
</dbReference>
<evidence type="ECO:0000313" key="7">
    <source>
        <dbReference type="EMBL" id="RAG81122.1"/>
    </source>
</evidence>
<proteinExistence type="predicted"/>
<keyword evidence="2" id="KW-0808">Transferase</keyword>
<feature type="non-terminal residue" evidence="7">
    <location>
        <position position="1"/>
    </location>
</feature>
<keyword evidence="4" id="KW-0418">Kinase</keyword>
<keyword evidence="8" id="KW-1185">Reference proteome</keyword>
<dbReference type="PANTHER" id="PTHR43671:SF13">
    <property type="entry name" value="SERINE_THREONINE-PROTEIN KINASE NEK2"/>
    <property type="match status" value="1"/>
</dbReference>
<dbReference type="PROSITE" id="PS50011">
    <property type="entry name" value="PROTEIN_KINASE_DOM"/>
    <property type="match status" value="1"/>
</dbReference>
<accession>A0A2X0I861</accession>
<reference evidence="7 8" key="1">
    <citation type="submission" date="2018-06" db="EMBL/GenBank/DDBJ databases">
        <title>Streptacidiphilus pinicola sp. nov., isolated from pine grove soil.</title>
        <authorList>
            <person name="Roh S.G."/>
            <person name="Park S."/>
            <person name="Kim M.-K."/>
            <person name="Yun B.-R."/>
            <person name="Park J."/>
            <person name="Kim M.J."/>
            <person name="Kim Y.S."/>
            <person name="Kim S.B."/>
        </authorList>
    </citation>
    <scope>NUCLEOTIDE SEQUENCE [LARGE SCALE GENOMIC DNA]</scope>
    <source>
        <strain evidence="7 8">MMS16-CNU450</strain>
    </source>
</reference>
<keyword evidence="5" id="KW-0067">ATP-binding</keyword>
<dbReference type="AlphaFoldDB" id="A0A2X0I861"/>
<evidence type="ECO:0000256" key="1">
    <source>
        <dbReference type="ARBA" id="ARBA00012513"/>
    </source>
</evidence>
<evidence type="ECO:0000256" key="4">
    <source>
        <dbReference type="ARBA" id="ARBA00022777"/>
    </source>
</evidence>
<evidence type="ECO:0000259" key="6">
    <source>
        <dbReference type="PROSITE" id="PS50011"/>
    </source>
</evidence>
<dbReference type="PANTHER" id="PTHR43671">
    <property type="entry name" value="SERINE/THREONINE-PROTEIN KINASE NEK"/>
    <property type="match status" value="1"/>
</dbReference>
<dbReference type="EC" id="2.7.11.1" evidence="1"/>
<name>A0A2X0I861_9ACTN</name>
<dbReference type="GO" id="GO:0005524">
    <property type="term" value="F:ATP binding"/>
    <property type="evidence" value="ECO:0007669"/>
    <property type="project" value="UniProtKB-KW"/>
</dbReference>
<dbReference type="GO" id="GO:0004674">
    <property type="term" value="F:protein serine/threonine kinase activity"/>
    <property type="evidence" value="ECO:0007669"/>
    <property type="project" value="UniProtKB-EC"/>
</dbReference>
<dbReference type="EMBL" id="QKYN01000178">
    <property type="protein sequence ID" value="RAG81122.1"/>
    <property type="molecule type" value="Genomic_DNA"/>
</dbReference>
<organism evidence="7 8">
    <name type="scientific">Streptacidiphilus pinicola</name>
    <dbReference type="NCBI Taxonomy" id="2219663"/>
    <lineage>
        <taxon>Bacteria</taxon>
        <taxon>Bacillati</taxon>
        <taxon>Actinomycetota</taxon>
        <taxon>Actinomycetes</taxon>
        <taxon>Kitasatosporales</taxon>
        <taxon>Streptomycetaceae</taxon>
        <taxon>Streptacidiphilus</taxon>
    </lineage>
</organism>
<evidence type="ECO:0000256" key="2">
    <source>
        <dbReference type="ARBA" id="ARBA00022679"/>
    </source>
</evidence>
<dbReference type="InterPro" id="IPR011009">
    <property type="entry name" value="Kinase-like_dom_sf"/>
</dbReference>
<dbReference type="RefSeq" id="WP_165845773.1">
    <property type="nucleotide sequence ID" value="NZ_QKYN01000178.1"/>
</dbReference>
<comment type="caution">
    <text evidence="7">The sequence shown here is derived from an EMBL/GenBank/DDBJ whole genome shotgun (WGS) entry which is preliminary data.</text>
</comment>
<keyword evidence="3" id="KW-0547">Nucleotide-binding</keyword>
<dbReference type="Gene3D" id="1.10.510.10">
    <property type="entry name" value="Transferase(Phosphotransferase) domain 1"/>
    <property type="match status" value="1"/>
</dbReference>
<gene>
    <name evidence="7" type="ORF">DN069_34570</name>
</gene>
<evidence type="ECO:0000256" key="3">
    <source>
        <dbReference type="ARBA" id="ARBA00022741"/>
    </source>
</evidence>
<sequence>LTDFGIAKHADHGPLTAPDMVIASVEYMAPERAKGAPAVPASDLFSLGVTLFHAVEGRSPFRRGSDAATLSAVLLDELPEPTYADGRLTEVVRGLTRKDPATRMTAAQALAVLHGIPSPTAPTAPTAQASPTATVRTNVAVRQFVPVTANTTWDLMARAYAVFGGNGRALYEYNLLPGKHAPDTYRVIMRHGPKKLVRNSCQVALPAGGFEIALPNVGIVTT</sequence>
<dbReference type="SUPFAM" id="SSF56112">
    <property type="entry name" value="Protein kinase-like (PK-like)"/>
    <property type="match status" value="1"/>
</dbReference>
<evidence type="ECO:0000256" key="5">
    <source>
        <dbReference type="ARBA" id="ARBA00022840"/>
    </source>
</evidence>